<keyword evidence="6 7" id="KW-0275">Fatty acid biosynthesis</keyword>
<comment type="pathway">
    <text evidence="7">Lipid metabolism; fatty acid biosynthesis.</text>
</comment>
<accession>A0ABQ6VDJ7</accession>
<dbReference type="PANTHER" id="PTHR20863">
    <property type="entry name" value="ACYL CARRIER PROTEIN"/>
    <property type="match status" value="1"/>
</dbReference>
<evidence type="ECO:0000256" key="1">
    <source>
        <dbReference type="ARBA" id="ARBA00022450"/>
    </source>
</evidence>
<evidence type="ECO:0000256" key="2">
    <source>
        <dbReference type="ARBA" id="ARBA00022516"/>
    </source>
</evidence>
<feature type="domain" description="Carrier" evidence="8">
    <location>
        <begin position="34"/>
        <end position="112"/>
    </location>
</feature>
<comment type="function">
    <text evidence="7">Carrier of the growing fatty acid chain in fatty acid biosynthesis.</text>
</comment>
<dbReference type="RefSeq" id="WP_151844426.1">
    <property type="nucleotide sequence ID" value="NZ_WBZJ01000002.1"/>
</dbReference>
<keyword evidence="2 7" id="KW-0444">Lipid biosynthesis</keyword>
<comment type="subcellular location">
    <subcellularLocation>
        <location evidence="7">Cytoplasm</location>
    </subcellularLocation>
</comment>
<dbReference type="PANTHER" id="PTHR20863:SF76">
    <property type="entry name" value="CARRIER DOMAIN-CONTAINING PROTEIN"/>
    <property type="match status" value="1"/>
</dbReference>
<name>A0ABQ6VDJ7_9CORY</name>
<keyword evidence="5 7" id="KW-0443">Lipid metabolism</keyword>
<dbReference type="Pfam" id="PF00550">
    <property type="entry name" value="PP-binding"/>
    <property type="match status" value="1"/>
</dbReference>
<evidence type="ECO:0000256" key="6">
    <source>
        <dbReference type="ARBA" id="ARBA00023160"/>
    </source>
</evidence>
<keyword evidence="10" id="KW-1185">Reference proteome</keyword>
<keyword evidence="7" id="KW-0963">Cytoplasm</keyword>
<evidence type="ECO:0000313" key="9">
    <source>
        <dbReference type="EMBL" id="KAB3520881.1"/>
    </source>
</evidence>
<gene>
    <name evidence="7" type="primary">acpP</name>
    <name evidence="9" type="ORF">F8377_06485</name>
</gene>
<dbReference type="SUPFAM" id="SSF47336">
    <property type="entry name" value="ACP-like"/>
    <property type="match status" value="1"/>
</dbReference>
<evidence type="ECO:0000256" key="3">
    <source>
        <dbReference type="ARBA" id="ARBA00022553"/>
    </source>
</evidence>
<comment type="caution">
    <text evidence="9">The sequence shown here is derived from an EMBL/GenBank/DDBJ whole genome shotgun (WGS) entry which is preliminary data.</text>
</comment>
<comment type="similarity">
    <text evidence="7">Belongs to the acyl carrier protein (ACP) family.</text>
</comment>
<dbReference type="EMBL" id="WBZJ01000002">
    <property type="protein sequence ID" value="KAB3520881.1"/>
    <property type="molecule type" value="Genomic_DNA"/>
</dbReference>
<organism evidence="9 10">
    <name type="scientific">Corynebacterium zhongnanshanii</name>
    <dbReference type="NCBI Taxonomy" id="2768834"/>
    <lineage>
        <taxon>Bacteria</taxon>
        <taxon>Bacillati</taxon>
        <taxon>Actinomycetota</taxon>
        <taxon>Actinomycetes</taxon>
        <taxon>Mycobacteriales</taxon>
        <taxon>Corynebacteriaceae</taxon>
        <taxon>Corynebacterium</taxon>
    </lineage>
</organism>
<feature type="modified residue" description="O-(pantetheine 4'-phosphoryl)serine" evidence="7">
    <location>
        <position position="72"/>
    </location>
</feature>
<dbReference type="InterPro" id="IPR003231">
    <property type="entry name" value="ACP"/>
</dbReference>
<dbReference type="HAMAP" id="MF_01217">
    <property type="entry name" value="Acyl_carrier"/>
    <property type="match status" value="1"/>
</dbReference>
<dbReference type="InterPro" id="IPR009081">
    <property type="entry name" value="PP-bd_ACP"/>
</dbReference>
<dbReference type="PROSITE" id="PS00012">
    <property type="entry name" value="PHOSPHOPANTETHEINE"/>
    <property type="match status" value="1"/>
</dbReference>
<proteinExistence type="inferred from homology"/>
<evidence type="ECO:0000256" key="7">
    <source>
        <dbReference type="HAMAP-Rule" id="MF_01217"/>
    </source>
</evidence>
<keyword evidence="3 7" id="KW-0597">Phosphoprotein</keyword>
<dbReference type="InterPro" id="IPR036736">
    <property type="entry name" value="ACP-like_sf"/>
</dbReference>
<dbReference type="PROSITE" id="PS50075">
    <property type="entry name" value="CARRIER"/>
    <property type="match status" value="1"/>
</dbReference>
<evidence type="ECO:0000256" key="4">
    <source>
        <dbReference type="ARBA" id="ARBA00022832"/>
    </source>
</evidence>
<protein>
    <recommendedName>
        <fullName evidence="7">Acyl carrier protein</fullName>
        <shortName evidence="7">ACP</shortName>
    </recommendedName>
</protein>
<evidence type="ECO:0000313" key="10">
    <source>
        <dbReference type="Proteomes" id="UP000436181"/>
    </source>
</evidence>
<dbReference type="Proteomes" id="UP000436181">
    <property type="component" value="Unassembled WGS sequence"/>
</dbReference>
<reference evidence="9 10" key="1">
    <citation type="submission" date="2019-10" db="EMBL/GenBank/DDBJ databases">
        <title>Corynebacterium sp novel species isolated from the respiratory tract of Marmot.</title>
        <authorList>
            <person name="Zhang G."/>
        </authorList>
    </citation>
    <scope>NUCLEOTIDE SEQUENCE [LARGE SCALE GENOMIC DNA]</scope>
    <source>
        <strain evidence="9 10">336</strain>
    </source>
</reference>
<keyword evidence="4 7" id="KW-0276">Fatty acid metabolism</keyword>
<dbReference type="InterPro" id="IPR006162">
    <property type="entry name" value="Ppantetheine_attach_site"/>
</dbReference>
<evidence type="ECO:0000259" key="8">
    <source>
        <dbReference type="PROSITE" id="PS50075"/>
    </source>
</evidence>
<evidence type="ECO:0000256" key="5">
    <source>
        <dbReference type="ARBA" id="ARBA00023098"/>
    </source>
</evidence>
<sequence>MSNSSEGALSQDAKAKLAAALGSSSQHAEQADQGDSQDTYAGVVRIVDQATGIEAQELTRDARIHEDLNIDSLSIVDIAVRVEDAFGVRVEESDIHDAETLGDLVDLIDELIAAQ</sequence>
<comment type="PTM">
    <text evidence="7">4'-phosphopantetheine is transferred from CoA to a specific serine of apo-ACP by AcpS. This modification is essential for activity because fatty acids are bound in thioester linkage to the sulfhydryl of the prosthetic group.</text>
</comment>
<dbReference type="Gene3D" id="1.10.1200.10">
    <property type="entry name" value="ACP-like"/>
    <property type="match status" value="1"/>
</dbReference>
<keyword evidence="1 7" id="KW-0596">Phosphopantetheine</keyword>